<feature type="signal peptide" evidence="4">
    <location>
        <begin position="1"/>
        <end position="22"/>
    </location>
</feature>
<evidence type="ECO:0000256" key="3">
    <source>
        <dbReference type="SAM" id="MobiDB-lite"/>
    </source>
</evidence>
<evidence type="ECO:0000256" key="2">
    <source>
        <dbReference type="ARBA" id="ARBA00022801"/>
    </source>
</evidence>
<dbReference type="SUPFAM" id="SSF56235">
    <property type="entry name" value="N-terminal nucleophile aminohydrolases (Ntn hydrolases)"/>
    <property type="match status" value="1"/>
</dbReference>
<dbReference type="InterPro" id="IPR029132">
    <property type="entry name" value="CBAH/NAAA_C"/>
</dbReference>
<organism evidence="6 7">
    <name type="scientific">Fusarium beomiforme</name>
    <dbReference type="NCBI Taxonomy" id="44412"/>
    <lineage>
        <taxon>Eukaryota</taxon>
        <taxon>Fungi</taxon>
        <taxon>Dikarya</taxon>
        <taxon>Ascomycota</taxon>
        <taxon>Pezizomycotina</taxon>
        <taxon>Sordariomycetes</taxon>
        <taxon>Hypocreomycetidae</taxon>
        <taxon>Hypocreales</taxon>
        <taxon>Nectriaceae</taxon>
        <taxon>Fusarium</taxon>
        <taxon>Fusarium burgessii species complex</taxon>
    </lineage>
</organism>
<name>A0A9P5DWL2_9HYPO</name>
<dbReference type="GO" id="GO:0016787">
    <property type="term" value="F:hydrolase activity"/>
    <property type="evidence" value="ECO:0007669"/>
    <property type="project" value="UniProtKB-KW"/>
</dbReference>
<dbReference type="Gene3D" id="3.60.60.10">
    <property type="entry name" value="Penicillin V Acylase, Chain A"/>
    <property type="match status" value="1"/>
</dbReference>
<evidence type="ECO:0000313" key="7">
    <source>
        <dbReference type="Proteomes" id="UP000730481"/>
    </source>
</evidence>
<feature type="region of interest" description="Disordered" evidence="3">
    <location>
        <begin position="378"/>
        <end position="399"/>
    </location>
</feature>
<feature type="domain" description="Choloylglycine hydrolase/NAAA C-terminal" evidence="5">
    <location>
        <begin position="16"/>
        <end position="143"/>
    </location>
</feature>
<dbReference type="Pfam" id="PF02275">
    <property type="entry name" value="CBAH"/>
    <property type="match status" value="1"/>
</dbReference>
<reference evidence="6" key="2">
    <citation type="submission" date="2020-02" db="EMBL/GenBank/DDBJ databases">
        <title>Identification and distribution of gene clusters putatively required for synthesis of sphingolipid metabolism inhibitors in phylogenetically diverse species of the filamentous fungus Fusarium.</title>
        <authorList>
            <person name="Kim H.-S."/>
            <person name="Busman M."/>
            <person name="Brown D.W."/>
            <person name="Divon H."/>
            <person name="Uhlig S."/>
            <person name="Proctor R.H."/>
        </authorList>
    </citation>
    <scope>NUCLEOTIDE SEQUENCE</scope>
    <source>
        <strain evidence="6">NRRL 25174</strain>
    </source>
</reference>
<feature type="chain" id="PRO_5040258048" evidence="4">
    <location>
        <begin position="23"/>
        <end position="399"/>
    </location>
</feature>
<dbReference type="Proteomes" id="UP000730481">
    <property type="component" value="Unassembled WGS sequence"/>
</dbReference>
<dbReference type="EMBL" id="PVQB02000448">
    <property type="protein sequence ID" value="KAF4337003.1"/>
    <property type="molecule type" value="Genomic_DNA"/>
</dbReference>
<evidence type="ECO:0000259" key="5">
    <source>
        <dbReference type="Pfam" id="PF02275"/>
    </source>
</evidence>
<keyword evidence="2" id="KW-0378">Hydrolase</keyword>
<evidence type="ECO:0000256" key="1">
    <source>
        <dbReference type="ARBA" id="ARBA00006625"/>
    </source>
</evidence>
<accession>A0A9P5DWL2</accession>
<evidence type="ECO:0000313" key="6">
    <source>
        <dbReference type="EMBL" id="KAF4337003.1"/>
    </source>
</evidence>
<protein>
    <submittedName>
        <fullName evidence="6">Penicillin acylase</fullName>
    </submittedName>
</protein>
<dbReference type="AlphaFoldDB" id="A0A9P5DWL2"/>
<keyword evidence="4" id="KW-0732">Signal</keyword>
<comment type="similarity">
    <text evidence="1">Belongs to the peptidase C59 family.</text>
</comment>
<proteinExistence type="inferred from homology"/>
<reference evidence="6" key="1">
    <citation type="journal article" date="2017" name="Mycologia">
        <title>Fusarium algeriense, sp. nov., a novel toxigenic crown rot pathogen of durum wheat from Algeria is nested in the Fusarium burgessii species complex.</title>
        <authorList>
            <person name="Laraba I."/>
            <person name="Keddad A."/>
            <person name="Boureghda H."/>
            <person name="Abdallah N."/>
            <person name="Vaughan M.M."/>
            <person name="Proctor R.H."/>
            <person name="Busman M."/>
            <person name="O'Donnell K."/>
        </authorList>
    </citation>
    <scope>NUCLEOTIDE SEQUENCE</scope>
    <source>
        <strain evidence="6">NRRL 25174</strain>
    </source>
</reference>
<evidence type="ECO:0000256" key="4">
    <source>
        <dbReference type="SAM" id="SignalP"/>
    </source>
</evidence>
<dbReference type="InterPro" id="IPR029055">
    <property type="entry name" value="Ntn_hydrolases_N"/>
</dbReference>
<dbReference type="OrthoDB" id="63199at2759"/>
<sequence length="399" mass="45258">MHFLPILANIGLSLACVRLTWTNPNNNHKVVTGRSVDVLTNDTELFLYFFPRGISRTGGVKGQNYTPLNWTSIYASTATVLHNDMFIEGVNEQGLSASALIKEEDGELGSKKMGEPALSSSIWMQYYLDTFGSVSEIFKTMCNPRPRPVAHSHVGRVKAEEEADVFRDWAEHRIDKIQVIANPRDIDGISTAVVLGISDIHGDTLIMEHKHDKLNCFHAKNHDKYAIAVNDIFTRKRAKGAVKTLEEVLNRNDNIQPQSYRKYLELSNIYSNRKSADTRSSAMFDAMHMLRQVTTSESKTKSFELPKVKTSDFLWPTKWRIVTDLSSGYVVFENPHRNDNFHYRLDDFDKTTNGRTMLLTVDHSSSFTEDVSKLFKQLGPDDDLPFSNSGQPDYASEHE</sequence>
<gene>
    <name evidence="6" type="ORF">FBEOM_9121</name>
</gene>
<dbReference type="PANTHER" id="PTHR35527:SF2">
    <property type="entry name" value="HYDROLASE"/>
    <property type="match status" value="1"/>
</dbReference>
<dbReference type="InterPro" id="IPR052193">
    <property type="entry name" value="Peptidase_C59"/>
</dbReference>
<comment type="caution">
    <text evidence="6">The sequence shown here is derived from an EMBL/GenBank/DDBJ whole genome shotgun (WGS) entry which is preliminary data.</text>
</comment>
<keyword evidence="7" id="KW-1185">Reference proteome</keyword>
<dbReference type="PANTHER" id="PTHR35527">
    <property type="entry name" value="CHOLOYLGLYCINE HYDROLASE"/>
    <property type="match status" value="1"/>
</dbReference>